<feature type="compositionally biased region" description="Polar residues" evidence="3">
    <location>
        <begin position="125"/>
        <end position="140"/>
    </location>
</feature>
<dbReference type="PROSITE" id="PS50048">
    <property type="entry name" value="ZN2_CY6_FUNGAL_2"/>
    <property type="match status" value="1"/>
</dbReference>
<dbReference type="Proteomes" id="UP000799778">
    <property type="component" value="Unassembled WGS sequence"/>
</dbReference>
<sequence>MNLAPPKDDGNKRKTRSRTGCLNCRRKKKKCDEKKPTCTICSKASEKCEWTRGLTFRLENAFTLDENSQSISMSRANRSKRRRQSPPEQTKSQNDTTAAEDNSPVQGDSSSNNVSASPSTDSFGLINSQFDPSTTTESAEFQNELRDEQGAEVAIDGMDFYPSPEFGSDDGIFLSGSKYRELHNTLRRNVFMTARSRQPSRQGSPSLIGLEGTHNDNHDMQIVENGIEDNAPVIQTQISPEVETLLSPNQEHILWKNWVEEISLWLDKFDSHKHFRHTLPNMAQNCPHLRYSMLALSARQLERKDGSLPASTSLALYQEAIHRLVPQLHERTVLVVASCVVLCVLEMLSCSPRAWRRHLDGCASLIRSMNIRGDSGGVEQALFWCFARMDVCGGLISMERTLIPIDEWMSANSFEADCTYFQITGVFEDHANYSCYLIGKVIDFLYGPEDPKTPNSLNGSVQGSFASQWCELFDQLEHWYIVRPPEMQAFLYQNSTSAQDKTGSPFPTALFTNGAAISGNQLHHTASLLMLQNCPRNTKRTRSLLWHARQICAISISNTHHGCWTNCIQPLWLAGQVMSHPDEHRAITNIYKRIELETGWAATWRAVDLQQHWGDLDN</sequence>
<keyword evidence="6" id="KW-1185">Reference proteome</keyword>
<feature type="compositionally biased region" description="Low complexity" evidence="3">
    <location>
        <begin position="108"/>
        <end position="122"/>
    </location>
</feature>
<proteinExistence type="predicted"/>
<dbReference type="AlphaFoldDB" id="A0A6A5Y0W1"/>
<dbReference type="GO" id="GO:0005634">
    <property type="term" value="C:nucleus"/>
    <property type="evidence" value="ECO:0007669"/>
    <property type="project" value="UniProtKB-SubCell"/>
</dbReference>
<dbReference type="InterPro" id="IPR001138">
    <property type="entry name" value="Zn2Cys6_DnaBD"/>
</dbReference>
<feature type="region of interest" description="Disordered" evidence="3">
    <location>
        <begin position="68"/>
        <end position="140"/>
    </location>
</feature>
<accession>A0A6A5Y0W1</accession>
<dbReference type="SUPFAM" id="SSF57701">
    <property type="entry name" value="Zn2/Cys6 DNA-binding domain"/>
    <property type="match status" value="1"/>
</dbReference>
<evidence type="ECO:0000256" key="1">
    <source>
        <dbReference type="ARBA" id="ARBA00004123"/>
    </source>
</evidence>
<evidence type="ECO:0000259" key="4">
    <source>
        <dbReference type="PROSITE" id="PS50048"/>
    </source>
</evidence>
<dbReference type="Pfam" id="PF00172">
    <property type="entry name" value="Zn_clus"/>
    <property type="match status" value="1"/>
</dbReference>
<dbReference type="InterPro" id="IPR036864">
    <property type="entry name" value="Zn2-C6_fun-type_DNA-bd_sf"/>
</dbReference>
<dbReference type="OrthoDB" id="415590at2759"/>
<organism evidence="5 6">
    <name type="scientific">Aaosphaeria arxii CBS 175.79</name>
    <dbReference type="NCBI Taxonomy" id="1450172"/>
    <lineage>
        <taxon>Eukaryota</taxon>
        <taxon>Fungi</taxon>
        <taxon>Dikarya</taxon>
        <taxon>Ascomycota</taxon>
        <taxon>Pezizomycotina</taxon>
        <taxon>Dothideomycetes</taxon>
        <taxon>Pleosporomycetidae</taxon>
        <taxon>Pleosporales</taxon>
        <taxon>Pleosporales incertae sedis</taxon>
        <taxon>Aaosphaeria</taxon>
    </lineage>
</organism>
<feature type="domain" description="Zn(2)-C6 fungal-type" evidence="4">
    <location>
        <begin position="20"/>
        <end position="50"/>
    </location>
</feature>
<dbReference type="GeneID" id="54284449"/>
<evidence type="ECO:0000256" key="3">
    <source>
        <dbReference type="SAM" id="MobiDB-lite"/>
    </source>
</evidence>
<dbReference type="GO" id="GO:0008270">
    <property type="term" value="F:zinc ion binding"/>
    <property type="evidence" value="ECO:0007669"/>
    <property type="project" value="InterPro"/>
</dbReference>
<dbReference type="SMART" id="SM00066">
    <property type="entry name" value="GAL4"/>
    <property type="match status" value="1"/>
</dbReference>
<dbReference type="PROSITE" id="PS00463">
    <property type="entry name" value="ZN2_CY6_FUNGAL_1"/>
    <property type="match status" value="1"/>
</dbReference>
<reference evidence="5" key="1">
    <citation type="journal article" date="2020" name="Stud. Mycol.">
        <title>101 Dothideomycetes genomes: a test case for predicting lifestyles and emergence of pathogens.</title>
        <authorList>
            <person name="Haridas S."/>
            <person name="Albert R."/>
            <person name="Binder M."/>
            <person name="Bloem J."/>
            <person name="Labutti K."/>
            <person name="Salamov A."/>
            <person name="Andreopoulos B."/>
            <person name="Baker S."/>
            <person name="Barry K."/>
            <person name="Bills G."/>
            <person name="Bluhm B."/>
            <person name="Cannon C."/>
            <person name="Castanera R."/>
            <person name="Culley D."/>
            <person name="Daum C."/>
            <person name="Ezra D."/>
            <person name="Gonzalez J."/>
            <person name="Henrissat B."/>
            <person name="Kuo A."/>
            <person name="Liang C."/>
            <person name="Lipzen A."/>
            <person name="Lutzoni F."/>
            <person name="Magnuson J."/>
            <person name="Mondo S."/>
            <person name="Nolan M."/>
            <person name="Ohm R."/>
            <person name="Pangilinan J."/>
            <person name="Park H.-J."/>
            <person name="Ramirez L."/>
            <person name="Alfaro M."/>
            <person name="Sun H."/>
            <person name="Tritt A."/>
            <person name="Yoshinaga Y."/>
            <person name="Zwiers L.-H."/>
            <person name="Turgeon B."/>
            <person name="Goodwin S."/>
            <person name="Spatafora J."/>
            <person name="Crous P."/>
            <person name="Grigoriev I."/>
        </authorList>
    </citation>
    <scope>NUCLEOTIDE SEQUENCE</scope>
    <source>
        <strain evidence="5">CBS 175.79</strain>
    </source>
</reference>
<dbReference type="InterPro" id="IPR021858">
    <property type="entry name" value="Fun_TF"/>
</dbReference>
<dbReference type="Gene3D" id="4.10.240.10">
    <property type="entry name" value="Zn(2)-C6 fungal-type DNA-binding domain"/>
    <property type="match status" value="1"/>
</dbReference>
<keyword evidence="2" id="KW-0539">Nucleus</keyword>
<evidence type="ECO:0000313" key="5">
    <source>
        <dbReference type="EMBL" id="KAF2019168.1"/>
    </source>
</evidence>
<dbReference type="RefSeq" id="XP_033387507.1">
    <property type="nucleotide sequence ID" value="XM_033527052.1"/>
</dbReference>
<dbReference type="PANTHER" id="PTHR37534">
    <property type="entry name" value="TRANSCRIPTIONAL ACTIVATOR PROTEIN UGA3"/>
    <property type="match status" value="1"/>
</dbReference>
<protein>
    <recommendedName>
        <fullName evidence="4">Zn(2)-C6 fungal-type domain-containing protein</fullName>
    </recommendedName>
</protein>
<name>A0A6A5Y0W1_9PLEO</name>
<dbReference type="CDD" id="cd12148">
    <property type="entry name" value="fungal_TF_MHR"/>
    <property type="match status" value="1"/>
</dbReference>
<comment type="subcellular location">
    <subcellularLocation>
        <location evidence="1">Nucleus</location>
    </subcellularLocation>
</comment>
<evidence type="ECO:0000256" key="2">
    <source>
        <dbReference type="ARBA" id="ARBA00023242"/>
    </source>
</evidence>
<dbReference type="PANTHER" id="PTHR37534:SF4">
    <property type="entry name" value="ZN(II)2CYS6 TRANSCRIPTION FACTOR (EUROFUNG)"/>
    <property type="match status" value="1"/>
</dbReference>
<evidence type="ECO:0000313" key="6">
    <source>
        <dbReference type="Proteomes" id="UP000799778"/>
    </source>
</evidence>
<dbReference type="Pfam" id="PF11951">
    <property type="entry name" value="Fungal_trans_2"/>
    <property type="match status" value="1"/>
</dbReference>
<dbReference type="GO" id="GO:0000976">
    <property type="term" value="F:transcription cis-regulatory region binding"/>
    <property type="evidence" value="ECO:0007669"/>
    <property type="project" value="TreeGrafter"/>
</dbReference>
<dbReference type="GO" id="GO:0045944">
    <property type="term" value="P:positive regulation of transcription by RNA polymerase II"/>
    <property type="evidence" value="ECO:0007669"/>
    <property type="project" value="TreeGrafter"/>
</dbReference>
<dbReference type="EMBL" id="ML978067">
    <property type="protein sequence ID" value="KAF2019168.1"/>
    <property type="molecule type" value="Genomic_DNA"/>
</dbReference>
<dbReference type="GO" id="GO:0000981">
    <property type="term" value="F:DNA-binding transcription factor activity, RNA polymerase II-specific"/>
    <property type="evidence" value="ECO:0007669"/>
    <property type="project" value="InterPro"/>
</dbReference>
<feature type="compositionally biased region" description="Polar residues" evidence="3">
    <location>
        <begin position="86"/>
        <end position="107"/>
    </location>
</feature>
<gene>
    <name evidence="5" type="ORF">BU24DRAFT_418775</name>
</gene>